<dbReference type="InterPro" id="IPR050215">
    <property type="entry name" value="Thiolase-like_sf_Thiolase"/>
</dbReference>
<evidence type="ECO:0000256" key="16">
    <source>
        <dbReference type="RuleBase" id="RU003557"/>
    </source>
</evidence>
<dbReference type="InterPro" id="IPR002155">
    <property type="entry name" value="Thiolase"/>
</dbReference>
<comment type="catalytic activity">
    <reaction evidence="11">
        <text>2 acetyl-CoA = acetoacetyl-CoA + CoA</text>
        <dbReference type="Rhea" id="RHEA:21036"/>
        <dbReference type="ChEBI" id="CHEBI:57286"/>
        <dbReference type="ChEBI" id="CHEBI:57287"/>
        <dbReference type="ChEBI" id="CHEBI:57288"/>
        <dbReference type="EC" id="2.3.1.9"/>
    </reaction>
    <physiologicalReaction direction="right-to-left" evidence="11">
        <dbReference type="Rhea" id="RHEA:21038"/>
    </physiologicalReaction>
</comment>
<dbReference type="RefSeq" id="XP_060036601.1">
    <property type="nucleotide sequence ID" value="XM_060180618.1"/>
</dbReference>
<feature type="domain" description="Thiolase N-terminal" evidence="17">
    <location>
        <begin position="81"/>
        <end position="315"/>
    </location>
</feature>
<accession>A0ABM3WJ65</accession>
<comment type="catalytic activity">
    <reaction evidence="15">
        <text>3-oxohexadecanedioyl-CoA + CoA = tetradecanedioyl-CoA + acetyl-CoA</text>
        <dbReference type="Rhea" id="RHEA:40343"/>
        <dbReference type="ChEBI" id="CHEBI:57287"/>
        <dbReference type="ChEBI" id="CHEBI:57288"/>
        <dbReference type="ChEBI" id="CHEBI:77081"/>
        <dbReference type="ChEBI" id="CHEBI:77084"/>
    </reaction>
    <physiologicalReaction direction="left-to-right" evidence="15">
        <dbReference type="Rhea" id="RHEA:40344"/>
    </physiologicalReaction>
</comment>
<evidence type="ECO:0000256" key="2">
    <source>
        <dbReference type="ARBA" id="ARBA00004846"/>
    </source>
</evidence>
<evidence type="ECO:0000256" key="11">
    <source>
        <dbReference type="ARBA" id="ARBA00037000"/>
    </source>
</evidence>
<comment type="catalytic activity">
    <reaction evidence="13">
        <text>hexanoyl-CoA + acetyl-CoA = 3-oxooctanoyl-CoA + CoA</text>
        <dbReference type="Rhea" id="RHEA:31203"/>
        <dbReference type="ChEBI" id="CHEBI:57287"/>
        <dbReference type="ChEBI" id="CHEBI:57288"/>
        <dbReference type="ChEBI" id="CHEBI:62619"/>
        <dbReference type="ChEBI" id="CHEBI:62620"/>
    </reaction>
    <physiologicalReaction direction="right-to-left" evidence="13">
        <dbReference type="Rhea" id="RHEA:31205"/>
    </physiologicalReaction>
</comment>
<evidence type="ECO:0000256" key="7">
    <source>
        <dbReference type="ARBA" id="ARBA00023098"/>
    </source>
</evidence>
<keyword evidence="5" id="KW-0276">Fatty acid metabolism</keyword>
<feature type="domain" description="Thiolase C-terminal" evidence="18">
    <location>
        <begin position="324"/>
        <end position="445"/>
    </location>
</feature>
<evidence type="ECO:0000256" key="4">
    <source>
        <dbReference type="ARBA" id="ARBA00022679"/>
    </source>
</evidence>
<proteinExistence type="inferred from homology"/>
<dbReference type="PIRSF" id="PIRSF000429">
    <property type="entry name" value="Ac-CoA_Ac_transf"/>
    <property type="match status" value="1"/>
</dbReference>
<evidence type="ECO:0000256" key="3">
    <source>
        <dbReference type="ARBA" id="ARBA00010982"/>
    </source>
</evidence>
<comment type="subcellular location">
    <subcellularLocation>
        <location evidence="1">Peroxisome</location>
    </subcellularLocation>
</comment>
<protein>
    <submittedName>
        <fullName evidence="20">3-ketoacyl-CoA thiolase, peroxisomal isoform X1</fullName>
    </submittedName>
</protein>
<dbReference type="InterPro" id="IPR020615">
    <property type="entry name" value="Thiolase_acyl_enz_int_AS"/>
</dbReference>
<dbReference type="Pfam" id="PF00108">
    <property type="entry name" value="Thiolase_N"/>
    <property type="match status" value="1"/>
</dbReference>
<keyword evidence="6" id="KW-0809">Transit peptide</keyword>
<dbReference type="InterPro" id="IPR016039">
    <property type="entry name" value="Thiolase-like"/>
</dbReference>
<reference evidence="20" key="1">
    <citation type="submission" date="2025-08" db="UniProtKB">
        <authorList>
            <consortium name="RefSeq"/>
        </authorList>
    </citation>
    <scope>IDENTIFICATION</scope>
</reference>
<dbReference type="GeneID" id="103108180"/>
<evidence type="ECO:0000256" key="12">
    <source>
        <dbReference type="ARBA" id="ARBA00047485"/>
    </source>
</evidence>
<dbReference type="InterPro" id="IPR020617">
    <property type="entry name" value="Thiolase_C"/>
</dbReference>
<dbReference type="NCBIfam" id="TIGR01930">
    <property type="entry name" value="AcCoA-C-Actrans"/>
    <property type="match status" value="1"/>
</dbReference>
<dbReference type="InterPro" id="IPR020610">
    <property type="entry name" value="Thiolase_AS"/>
</dbReference>
<comment type="pathway">
    <text evidence="2">Lipid metabolism; peroxisomal fatty acid beta-oxidation.</text>
</comment>
<comment type="catalytic activity">
    <reaction evidence="10">
        <text>3-oxo-(6Z,9Z,12Z,15Z,18Z,21Z)-tetracosahexaenoyl-CoA + CoA = (4Z,7Z,10Z,13Z,16Z,19Z)-docosahexaenoyl-CoA + acetyl-CoA</text>
        <dbReference type="Rhea" id="RHEA:39131"/>
        <dbReference type="ChEBI" id="CHEBI:57287"/>
        <dbReference type="ChEBI" id="CHEBI:57288"/>
        <dbReference type="ChEBI" id="CHEBI:74298"/>
        <dbReference type="ChEBI" id="CHEBI:74304"/>
    </reaction>
    <physiologicalReaction direction="left-to-right" evidence="10">
        <dbReference type="Rhea" id="RHEA:39132"/>
    </physiologicalReaction>
</comment>
<evidence type="ECO:0000256" key="15">
    <source>
        <dbReference type="ARBA" id="ARBA00049306"/>
    </source>
</evidence>
<comment type="similarity">
    <text evidence="3 16">Belongs to the thiolase-like superfamily. Thiolase family.</text>
</comment>
<dbReference type="SUPFAM" id="SSF53901">
    <property type="entry name" value="Thiolase-like"/>
    <property type="match status" value="2"/>
</dbReference>
<dbReference type="PROSITE" id="PS00099">
    <property type="entry name" value="THIOLASE_3"/>
    <property type="match status" value="1"/>
</dbReference>
<evidence type="ECO:0000256" key="14">
    <source>
        <dbReference type="ARBA" id="ARBA00049178"/>
    </source>
</evidence>
<keyword evidence="8" id="KW-0576">Peroxisome</keyword>
<evidence type="ECO:0000259" key="17">
    <source>
        <dbReference type="Pfam" id="PF00108"/>
    </source>
</evidence>
<dbReference type="PROSITE" id="PS00737">
    <property type="entry name" value="THIOLASE_2"/>
    <property type="match status" value="1"/>
</dbReference>
<keyword evidence="4 16" id="KW-0808">Transferase</keyword>
<evidence type="ECO:0000256" key="1">
    <source>
        <dbReference type="ARBA" id="ARBA00004275"/>
    </source>
</evidence>
<dbReference type="PANTHER" id="PTHR43853:SF8">
    <property type="entry name" value="3-KETOACYL-COA THIOLASE, PEROXISOMAL"/>
    <property type="match status" value="1"/>
</dbReference>
<evidence type="ECO:0000256" key="5">
    <source>
        <dbReference type="ARBA" id="ARBA00022832"/>
    </source>
</evidence>
<dbReference type="Proteomes" id="UP001652624">
    <property type="component" value="Chromosome 21"/>
</dbReference>
<evidence type="ECO:0000256" key="8">
    <source>
        <dbReference type="ARBA" id="ARBA00023140"/>
    </source>
</evidence>
<keyword evidence="7" id="KW-0443">Lipid metabolism</keyword>
<dbReference type="PANTHER" id="PTHR43853">
    <property type="entry name" value="3-KETOACYL-COA THIOLASE, PEROXISOMAL"/>
    <property type="match status" value="1"/>
</dbReference>
<gene>
    <name evidence="20" type="primary">ACAA1</name>
</gene>
<keyword evidence="9 16" id="KW-0012">Acyltransferase</keyword>
<dbReference type="PROSITE" id="PS00098">
    <property type="entry name" value="THIOLASE_1"/>
    <property type="match status" value="1"/>
</dbReference>
<dbReference type="CDD" id="cd00751">
    <property type="entry name" value="thiolase"/>
    <property type="match status" value="1"/>
</dbReference>
<evidence type="ECO:0000313" key="19">
    <source>
        <dbReference type="Proteomes" id="UP001652624"/>
    </source>
</evidence>
<evidence type="ECO:0000313" key="20">
    <source>
        <dbReference type="RefSeq" id="XP_060036601.1"/>
    </source>
</evidence>
<evidence type="ECO:0000256" key="10">
    <source>
        <dbReference type="ARBA" id="ARBA00036770"/>
    </source>
</evidence>
<comment type="catalytic activity">
    <reaction evidence="12">
        <text>tetradecanoyl-CoA + acetyl-CoA = 3-oxohexadecanoyl-CoA + CoA</text>
        <dbReference type="Rhea" id="RHEA:18161"/>
        <dbReference type="ChEBI" id="CHEBI:57287"/>
        <dbReference type="ChEBI" id="CHEBI:57288"/>
        <dbReference type="ChEBI" id="CHEBI:57349"/>
        <dbReference type="ChEBI" id="CHEBI:57385"/>
        <dbReference type="EC" id="2.3.1.155"/>
    </reaction>
    <physiologicalReaction direction="right-to-left" evidence="12">
        <dbReference type="Rhea" id="RHEA:18163"/>
    </physiologicalReaction>
</comment>
<name>A0ABM3WJ65_ERIEU</name>
<dbReference type="InterPro" id="IPR020616">
    <property type="entry name" value="Thiolase_N"/>
</dbReference>
<comment type="catalytic activity">
    <reaction evidence="14">
        <text>an acyl-CoA + acetyl-CoA = a 3-oxoacyl-CoA + CoA</text>
        <dbReference type="Rhea" id="RHEA:21564"/>
        <dbReference type="ChEBI" id="CHEBI:57287"/>
        <dbReference type="ChEBI" id="CHEBI:57288"/>
        <dbReference type="ChEBI" id="CHEBI:58342"/>
        <dbReference type="ChEBI" id="CHEBI:90726"/>
        <dbReference type="EC" id="2.3.1.16"/>
    </reaction>
    <physiologicalReaction direction="right-to-left" evidence="14">
        <dbReference type="Rhea" id="RHEA:21566"/>
    </physiologicalReaction>
</comment>
<organism evidence="19 20">
    <name type="scientific">Erinaceus europaeus</name>
    <name type="common">Western European hedgehog</name>
    <dbReference type="NCBI Taxonomy" id="9365"/>
    <lineage>
        <taxon>Eukaryota</taxon>
        <taxon>Metazoa</taxon>
        <taxon>Chordata</taxon>
        <taxon>Craniata</taxon>
        <taxon>Vertebrata</taxon>
        <taxon>Euteleostomi</taxon>
        <taxon>Mammalia</taxon>
        <taxon>Eutheria</taxon>
        <taxon>Laurasiatheria</taxon>
        <taxon>Eulipotyphla</taxon>
        <taxon>Erinaceidae</taxon>
        <taxon>Erinaceinae</taxon>
        <taxon>Erinaceus</taxon>
    </lineage>
</organism>
<keyword evidence="19" id="KW-1185">Reference proteome</keyword>
<evidence type="ECO:0000256" key="9">
    <source>
        <dbReference type="ARBA" id="ARBA00023315"/>
    </source>
</evidence>
<sequence>MRRLQVVLGHLKGRPYSGPEPALQAAPCLSGASPASPEDVVVVHGRRTAIGRAGRGGFKVRPLGRPGRWVCTMSWESPSPLQDTTPDELLSTVLTAVLQDVKLSPVQLGDICVGNVLQPGAGAVMARIAQFLSDIPETVPLSTVNRQCSSGLQAVASIAGGIRNGSYDIGMACGVESMSLADRGNPGNITSRLVEKEKARDCLIPMGITSENVAERFGISREKQDAFALASQQKAARAQSKGFFQAEIVPVTTMTRDDKGNESTITVSQDEGIRPNTTMEGLAKLKPSFKKNGSSTAGNSSQVSDGAAAILLARRSKAEELGLPILGVLRSYAVVGVPPDIMGIGPAYAIPEALQKAGLTVNDVDIFEINEAFASQAVYCVEKLGIPPEKVNPLGGAVALGHPLGCTGTRQVITLLNELKRRGQRAYGVVSMCIGTGMGAAAVFEYPGN</sequence>
<evidence type="ECO:0000256" key="13">
    <source>
        <dbReference type="ARBA" id="ARBA00048001"/>
    </source>
</evidence>
<evidence type="ECO:0000259" key="18">
    <source>
        <dbReference type="Pfam" id="PF02803"/>
    </source>
</evidence>
<dbReference type="InterPro" id="IPR020613">
    <property type="entry name" value="Thiolase_CS"/>
</dbReference>
<dbReference type="Pfam" id="PF02803">
    <property type="entry name" value="Thiolase_C"/>
    <property type="match status" value="1"/>
</dbReference>
<evidence type="ECO:0000256" key="6">
    <source>
        <dbReference type="ARBA" id="ARBA00022946"/>
    </source>
</evidence>
<dbReference type="Gene3D" id="3.40.47.10">
    <property type="match status" value="1"/>
</dbReference>